<keyword evidence="2" id="KW-1185">Reference proteome</keyword>
<dbReference type="SUPFAM" id="SSF110997">
    <property type="entry name" value="Sporulation related repeat"/>
    <property type="match status" value="1"/>
</dbReference>
<reference evidence="1 2" key="1">
    <citation type="submission" date="2022-05" db="EMBL/GenBank/DDBJ databases">
        <title>Microbulbifer sp. nov., isolated from sponge.</title>
        <authorList>
            <person name="Gao L."/>
        </authorList>
    </citation>
    <scope>NUCLEOTIDE SEQUENCE [LARGE SCALE GENOMIC DNA]</scope>
    <source>
        <strain evidence="1 2">MI-G</strain>
    </source>
</reference>
<dbReference type="Proteomes" id="UP001321520">
    <property type="component" value="Chromosome"/>
</dbReference>
<organism evidence="1 2">
    <name type="scientific">Microbulbifer spongiae</name>
    <dbReference type="NCBI Taxonomy" id="2944933"/>
    <lineage>
        <taxon>Bacteria</taxon>
        <taxon>Pseudomonadati</taxon>
        <taxon>Pseudomonadota</taxon>
        <taxon>Gammaproteobacteria</taxon>
        <taxon>Cellvibrionales</taxon>
        <taxon>Microbulbiferaceae</taxon>
        <taxon>Microbulbifer</taxon>
    </lineage>
</organism>
<evidence type="ECO:0000313" key="2">
    <source>
        <dbReference type="Proteomes" id="UP001321520"/>
    </source>
</evidence>
<accession>A0ABY9EAQ4</accession>
<dbReference type="RefSeq" id="WP_301415192.1">
    <property type="nucleotide sequence ID" value="NZ_CP098023.1"/>
</dbReference>
<evidence type="ECO:0000313" key="1">
    <source>
        <dbReference type="EMBL" id="WKD49397.1"/>
    </source>
</evidence>
<gene>
    <name evidence="1" type="ORF">M8T91_16080</name>
</gene>
<protein>
    <recommendedName>
        <fullName evidence="3">SPOR domain-containing protein</fullName>
    </recommendedName>
</protein>
<proteinExistence type="predicted"/>
<dbReference type="InterPro" id="IPR036680">
    <property type="entry name" value="SPOR-like_sf"/>
</dbReference>
<sequence length="184" mass="20555">MISEASPGALPAAEAASASISAVTAQEQHCTLIGPFPQIYRGQDIVQRLKALQVQGDLREIEMQGQMRYWVFLPPLHSRREAFSKLRELQAQGIDSYVIPKGTLADGISFGIFSERARAELLVAELSSKGIGARFREEPQTYLERWIVLKPGAVEHLATEFWQQLGEEYPELDRRQNLCSEVAG</sequence>
<name>A0ABY9EAQ4_9GAMM</name>
<evidence type="ECO:0008006" key="3">
    <source>
        <dbReference type="Google" id="ProtNLM"/>
    </source>
</evidence>
<dbReference type="EMBL" id="CP098023">
    <property type="protein sequence ID" value="WKD49397.1"/>
    <property type="molecule type" value="Genomic_DNA"/>
</dbReference>